<dbReference type="EMBL" id="CP015118">
    <property type="protein sequence ID" value="ARN23768.1"/>
    <property type="molecule type" value="Genomic_DNA"/>
</dbReference>
<evidence type="ECO:0000256" key="6">
    <source>
        <dbReference type="ARBA" id="ARBA00023136"/>
    </source>
</evidence>
<keyword evidence="4 7" id="KW-0812">Transmembrane</keyword>
<comment type="subcellular location">
    <subcellularLocation>
        <location evidence="1">Cell membrane</location>
        <topology evidence="1">Multi-pass membrane protein</topology>
    </subcellularLocation>
</comment>
<keyword evidence="13" id="KW-1185">Reference proteome</keyword>
<dbReference type="InterPro" id="IPR011014">
    <property type="entry name" value="MscS_channel_TM-2"/>
</dbReference>
<dbReference type="InterPro" id="IPR022249">
    <property type="entry name" value="DUF3772"/>
</dbReference>
<evidence type="ECO:0000259" key="10">
    <source>
        <dbReference type="Pfam" id="PF12607"/>
    </source>
</evidence>
<dbReference type="InterPro" id="IPR011066">
    <property type="entry name" value="MscS_channel_C_sf"/>
</dbReference>
<dbReference type="GO" id="GO:0005886">
    <property type="term" value="C:plasma membrane"/>
    <property type="evidence" value="ECO:0007669"/>
    <property type="project" value="UniProtKB-SubCell"/>
</dbReference>
<feature type="signal peptide" evidence="8">
    <location>
        <begin position="1"/>
        <end position="25"/>
    </location>
</feature>
<dbReference type="InterPro" id="IPR006685">
    <property type="entry name" value="MscS_channel_2nd"/>
</dbReference>
<feature type="transmembrane region" description="Helical" evidence="7">
    <location>
        <begin position="564"/>
        <end position="587"/>
    </location>
</feature>
<feature type="transmembrane region" description="Helical" evidence="7">
    <location>
        <begin position="424"/>
        <end position="441"/>
    </location>
</feature>
<evidence type="ECO:0000256" key="4">
    <source>
        <dbReference type="ARBA" id="ARBA00022692"/>
    </source>
</evidence>
<keyword evidence="6 7" id="KW-0472">Membrane</keyword>
<protein>
    <submittedName>
        <fullName evidence="12">Uncharacterized protein</fullName>
    </submittedName>
</protein>
<dbReference type="SUPFAM" id="SSF82689">
    <property type="entry name" value="Mechanosensitive channel protein MscS (YggB), C-terminal domain"/>
    <property type="match status" value="1"/>
</dbReference>
<dbReference type="Gene3D" id="3.30.70.100">
    <property type="match status" value="1"/>
</dbReference>
<dbReference type="Gene3D" id="2.30.30.60">
    <property type="match status" value="1"/>
</dbReference>
<organism evidence="12 13">
    <name type="scientific">Piscinibacter gummiphilus</name>
    <dbReference type="NCBI Taxonomy" id="946333"/>
    <lineage>
        <taxon>Bacteria</taxon>
        <taxon>Pseudomonadati</taxon>
        <taxon>Pseudomonadota</taxon>
        <taxon>Betaproteobacteria</taxon>
        <taxon>Burkholderiales</taxon>
        <taxon>Sphaerotilaceae</taxon>
        <taxon>Piscinibacter</taxon>
    </lineage>
</organism>
<evidence type="ECO:0000256" key="5">
    <source>
        <dbReference type="ARBA" id="ARBA00022989"/>
    </source>
</evidence>
<feature type="domain" description="DUF3772" evidence="10">
    <location>
        <begin position="124"/>
        <end position="181"/>
    </location>
</feature>
<feature type="transmembrane region" description="Helical" evidence="7">
    <location>
        <begin position="344"/>
        <end position="366"/>
    </location>
</feature>
<dbReference type="AlphaFoldDB" id="A0A1W6LHR7"/>
<name>A0A1W6LHR7_9BURK</name>
<evidence type="ECO:0000259" key="9">
    <source>
        <dbReference type="Pfam" id="PF00924"/>
    </source>
</evidence>
<dbReference type="Proteomes" id="UP000193427">
    <property type="component" value="Chromosome"/>
</dbReference>
<evidence type="ECO:0000313" key="12">
    <source>
        <dbReference type="EMBL" id="ARN23768.1"/>
    </source>
</evidence>
<dbReference type="GO" id="GO:0008381">
    <property type="term" value="F:mechanosensitive monoatomic ion channel activity"/>
    <property type="evidence" value="ECO:0007669"/>
    <property type="project" value="UniProtKB-ARBA"/>
</dbReference>
<feature type="transmembrane region" description="Helical" evidence="7">
    <location>
        <begin position="474"/>
        <end position="497"/>
    </location>
</feature>
<accession>A0A1W6LHR7</accession>
<evidence type="ECO:0000256" key="2">
    <source>
        <dbReference type="ARBA" id="ARBA00008017"/>
    </source>
</evidence>
<dbReference type="STRING" id="946333.A4W93_07025"/>
<dbReference type="InterPro" id="IPR052702">
    <property type="entry name" value="MscS-like_channel"/>
</dbReference>
<feature type="domain" description="Mechanosensitive ion channel MscS" evidence="9">
    <location>
        <begin position="611"/>
        <end position="676"/>
    </location>
</feature>
<dbReference type="InterPro" id="IPR023408">
    <property type="entry name" value="MscS_beta-dom_sf"/>
</dbReference>
<feature type="transmembrane region" description="Helical" evidence="7">
    <location>
        <begin position="318"/>
        <end position="338"/>
    </location>
</feature>
<evidence type="ECO:0000313" key="13">
    <source>
        <dbReference type="Proteomes" id="UP000193427"/>
    </source>
</evidence>
<feature type="chain" id="PRO_5012167617" evidence="8">
    <location>
        <begin position="26"/>
        <end position="793"/>
    </location>
</feature>
<dbReference type="PANTHER" id="PTHR30347:SF9">
    <property type="entry name" value="MINICONDUCTANCE MECHANOSENSITIVE CHANNEL MSCM"/>
    <property type="match status" value="1"/>
</dbReference>
<feature type="domain" description="Mechanosensitive ion channel MscS C-terminal" evidence="11">
    <location>
        <begin position="689"/>
        <end position="766"/>
    </location>
</feature>
<evidence type="ECO:0000256" key="8">
    <source>
        <dbReference type="SAM" id="SignalP"/>
    </source>
</evidence>
<evidence type="ECO:0000256" key="3">
    <source>
        <dbReference type="ARBA" id="ARBA00022475"/>
    </source>
</evidence>
<keyword evidence="5 7" id="KW-1133">Transmembrane helix</keyword>
<evidence type="ECO:0000256" key="7">
    <source>
        <dbReference type="SAM" id="Phobius"/>
    </source>
</evidence>
<dbReference type="SUPFAM" id="SSF82861">
    <property type="entry name" value="Mechanosensitive channel protein MscS (YggB), transmembrane region"/>
    <property type="match status" value="1"/>
</dbReference>
<keyword evidence="8" id="KW-0732">Signal</keyword>
<comment type="similarity">
    <text evidence="2">Belongs to the MscS (TC 1.A.23) family.</text>
</comment>
<feature type="transmembrane region" description="Helical" evidence="7">
    <location>
        <begin position="237"/>
        <end position="260"/>
    </location>
</feature>
<dbReference type="InterPro" id="IPR010920">
    <property type="entry name" value="LSM_dom_sf"/>
</dbReference>
<dbReference type="Gene3D" id="1.10.287.1260">
    <property type="match status" value="1"/>
</dbReference>
<dbReference type="KEGG" id="rgu:A4W93_07025"/>
<dbReference type="PANTHER" id="PTHR30347">
    <property type="entry name" value="POTASSIUM CHANNEL RELATED"/>
    <property type="match status" value="1"/>
</dbReference>
<dbReference type="Pfam" id="PF12607">
    <property type="entry name" value="DUF3772"/>
    <property type="match status" value="1"/>
</dbReference>
<gene>
    <name evidence="12" type="ORF">A4W93_07025</name>
</gene>
<reference evidence="12 13" key="1">
    <citation type="submission" date="2016-04" db="EMBL/GenBank/DDBJ databases">
        <title>Complete genome sequence of natural rubber-degrading, novel Gram-negative bacterium, Rhizobacter gummiphilus strain NS21.</title>
        <authorList>
            <person name="Tabata M."/>
            <person name="Kasai D."/>
            <person name="Fukuda M."/>
        </authorList>
    </citation>
    <scope>NUCLEOTIDE SEQUENCE [LARGE SCALE GENOMIC DNA]</scope>
    <source>
        <strain evidence="12 13">NS21</strain>
    </source>
</reference>
<feature type="transmembrane region" description="Helical" evidence="7">
    <location>
        <begin position="397"/>
        <end position="418"/>
    </location>
</feature>
<feature type="transmembrane region" description="Helical" evidence="7">
    <location>
        <begin position="280"/>
        <end position="297"/>
    </location>
</feature>
<evidence type="ECO:0000256" key="1">
    <source>
        <dbReference type="ARBA" id="ARBA00004651"/>
    </source>
</evidence>
<dbReference type="Pfam" id="PF21082">
    <property type="entry name" value="MS_channel_3rd"/>
    <property type="match status" value="1"/>
</dbReference>
<feature type="transmembrane region" description="Helical" evidence="7">
    <location>
        <begin position="196"/>
        <end position="216"/>
    </location>
</feature>
<keyword evidence="3" id="KW-1003">Cell membrane</keyword>
<dbReference type="InterPro" id="IPR049278">
    <property type="entry name" value="MS_channel_C"/>
</dbReference>
<feature type="transmembrane region" description="Helical" evidence="7">
    <location>
        <begin position="525"/>
        <end position="544"/>
    </location>
</feature>
<proteinExistence type="inferred from homology"/>
<sequence>MSFVRAWLIAWCVLLALPAPGFAQAPPPPEPAVLLDTARKEMEAIRSIQVETLDDAGMQALGKRVESVQTQANNAATAFAPELADVKARLAELGTPADGVKESPDIAAHRAQLMRQVSTLDSQIKLARLLAVEAEQAAATATALRRSQFSAKLGERSPAILGPTFWKELGDDLPAELRRFERWRTSLSGALGSVPAGRWLAVAAAVAVLLGLGVACQRLLLHLSATRVPAGRLRRSLHAVGVVAAWTLAPGLAAHVIALALESGDTLTMADARLVSGMEAIVWFGGFTAGLGIALLSSGKPSWRLPPIPDRTASRLRWFPLAFGALIVLAGFTTRLVVAVGPGAMASSGIHALASLTFILFLAVALRRVRPRPAEAAASDAPPEPSPPLWMQTVRTVAWIVLGAAVIALLSGHVALGTFVVNQLVWGLIVLATAYLLAVLVDDLFMTLLAPTESPHGQPAEGSAAPPRTREQTAVLLSGMSRIVIGLFALVLLLAPYGEGPLELLRRADHLNDGLSIGEISIKPAALLQGVLVLVVGFIAVRMLKDWLGKRYMPTTRMDAGMRLSVTTLFGYAGAVAVIALAMSAVGVGLERVAWVASALSVGIGFGLQAVVQNFVSGLILLAERPVKVGDWVSLSGVEGDIRRINVRATEIQMGDRSTVIVPNSEFITKIVRNVTYTDPLGMVQIKLPMPLSTDTQKAREVLLTAFQSHPGVLPSPAPNVQLDGIDGTNLVFNASGFVSSPRAAYGVRSDLLFDVLERLREAGLSLGKPPTMLVSQPVESVGTVPPPPAAPA</sequence>
<feature type="transmembrane region" description="Helical" evidence="7">
    <location>
        <begin position="593"/>
        <end position="612"/>
    </location>
</feature>
<dbReference type="SUPFAM" id="SSF50182">
    <property type="entry name" value="Sm-like ribonucleoproteins"/>
    <property type="match status" value="1"/>
</dbReference>
<dbReference type="Pfam" id="PF00924">
    <property type="entry name" value="MS_channel_2nd"/>
    <property type="match status" value="1"/>
</dbReference>
<evidence type="ECO:0000259" key="11">
    <source>
        <dbReference type="Pfam" id="PF21082"/>
    </source>
</evidence>